<name>A0A4R9LYL5_9LEPT</name>
<protein>
    <submittedName>
        <fullName evidence="1">Uncharacterized protein</fullName>
    </submittedName>
</protein>
<dbReference type="RefSeq" id="WP_135760185.1">
    <property type="nucleotide sequence ID" value="NZ_RQHW01000031.1"/>
</dbReference>
<dbReference type="Proteomes" id="UP000298058">
    <property type="component" value="Unassembled WGS sequence"/>
</dbReference>
<dbReference type="NCBIfam" id="NF047485">
    <property type="entry name" value="LA_2478_plus"/>
    <property type="match status" value="1"/>
</dbReference>
<reference evidence="1" key="1">
    <citation type="journal article" date="2019" name="PLoS Negl. Trop. Dis.">
        <title>Revisiting the worldwide diversity of Leptospira species in the environment.</title>
        <authorList>
            <person name="Vincent A.T."/>
            <person name="Schiettekatte O."/>
            <person name="Bourhy P."/>
            <person name="Veyrier F.J."/>
            <person name="Picardeau M."/>
        </authorList>
    </citation>
    <scope>NUCLEOTIDE SEQUENCE [LARGE SCALE GENOMIC DNA]</scope>
    <source>
        <strain evidence="1">201300427</strain>
    </source>
</reference>
<dbReference type="OrthoDB" id="328563at2"/>
<gene>
    <name evidence="1" type="ORF">EHS15_08775</name>
</gene>
<sequence length="138" mass="15317">MKKSFALLSLTILSLAAVHCGKKSPEEQLIELAPKFQKAICAKTIGCTKDQFEKIPPQFRSMIPPFMQSEENCVAFFSQKFEEAKKERETSKKELTQEMVDSISTCITALEGASCDVFQGNKGEGVKIPGCESINNFK</sequence>
<dbReference type="EMBL" id="RQHW01000031">
    <property type="protein sequence ID" value="TGN19423.1"/>
    <property type="molecule type" value="Genomic_DNA"/>
</dbReference>
<accession>A0A4R9LYL5</accession>
<evidence type="ECO:0000313" key="1">
    <source>
        <dbReference type="EMBL" id="TGN19423.1"/>
    </source>
</evidence>
<dbReference type="AlphaFoldDB" id="A0A4R9LYL5"/>
<proteinExistence type="predicted"/>
<keyword evidence="2" id="KW-1185">Reference proteome</keyword>
<comment type="caution">
    <text evidence="1">The sequence shown here is derived from an EMBL/GenBank/DDBJ whole genome shotgun (WGS) entry which is preliminary data.</text>
</comment>
<organism evidence="1 2">
    <name type="scientific">Leptospira idonii</name>
    <dbReference type="NCBI Taxonomy" id="1193500"/>
    <lineage>
        <taxon>Bacteria</taxon>
        <taxon>Pseudomonadati</taxon>
        <taxon>Spirochaetota</taxon>
        <taxon>Spirochaetia</taxon>
        <taxon>Leptospirales</taxon>
        <taxon>Leptospiraceae</taxon>
        <taxon>Leptospira</taxon>
    </lineage>
</organism>
<evidence type="ECO:0000313" key="2">
    <source>
        <dbReference type="Proteomes" id="UP000298058"/>
    </source>
</evidence>